<comment type="pathway">
    <text evidence="1">Carotenoid biosynthesis; phytoene biosynthesis.</text>
</comment>
<dbReference type="UniPathway" id="UPA00799"/>
<organism evidence="3 4">
    <name type="scientific">Cellulomonas biazotea</name>
    <dbReference type="NCBI Taxonomy" id="1709"/>
    <lineage>
        <taxon>Bacteria</taxon>
        <taxon>Bacillati</taxon>
        <taxon>Actinomycetota</taxon>
        <taxon>Actinomycetes</taxon>
        <taxon>Micrococcales</taxon>
        <taxon>Cellulomonadaceae</taxon>
        <taxon>Cellulomonas</taxon>
    </lineage>
</organism>
<dbReference type="RefSeq" id="WP_130780223.1">
    <property type="nucleotide sequence ID" value="NZ_BIMR01000038.1"/>
</dbReference>
<keyword evidence="4" id="KW-1185">Reference proteome</keyword>
<dbReference type="Pfam" id="PF00494">
    <property type="entry name" value="SQS_PSY"/>
    <property type="match status" value="1"/>
</dbReference>
<dbReference type="Proteomes" id="UP000289954">
    <property type="component" value="Unassembled WGS sequence"/>
</dbReference>
<dbReference type="InterPro" id="IPR002060">
    <property type="entry name" value="Squ/phyt_synthse"/>
</dbReference>
<proteinExistence type="predicted"/>
<dbReference type="EMBL" id="BIMR01000038">
    <property type="protein sequence ID" value="GCE75619.1"/>
    <property type="molecule type" value="Genomic_DNA"/>
</dbReference>
<reference evidence="3 4" key="1">
    <citation type="submission" date="2019-01" db="EMBL/GenBank/DDBJ databases">
        <title>Draft genome sequence of Cellulomonas takizawaensis strain TKZ-21.</title>
        <authorList>
            <person name="Yamamura H."/>
            <person name="Hayashi T."/>
            <person name="Hamada M."/>
            <person name="Serisawa Y."/>
            <person name="Matsuyama K."/>
            <person name="Nakagawa Y."/>
            <person name="Otoguro M."/>
            <person name="Yanagida F."/>
            <person name="Hayakawa M."/>
        </authorList>
    </citation>
    <scope>NUCLEOTIDE SEQUENCE [LARGE SCALE GENOMIC DNA]</scope>
    <source>
        <strain evidence="3 4">NBRC12680</strain>
    </source>
</reference>
<accession>A0A402DNC5</accession>
<dbReference type="InterPro" id="IPR019845">
    <property type="entry name" value="Squalene/phytoene_synthase_CS"/>
</dbReference>
<dbReference type="GO" id="GO:0008299">
    <property type="term" value="P:isoprenoid biosynthetic process"/>
    <property type="evidence" value="ECO:0007669"/>
    <property type="project" value="UniProtKB-ARBA"/>
</dbReference>
<dbReference type="PANTHER" id="PTHR31480">
    <property type="entry name" value="BIFUNCTIONAL LYCOPENE CYCLASE/PHYTOENE SYNTHASE"/>
    <property type="match status" value="1"/>
</dbReference>
<keyword evidence="2" id="KW-0808">Transferase</keyword>
<evidence type="ECO:0000256" key="2">
    <source>
        <dbReference type="ARBA" id="ARBA00022679"/>
    </source>
</evidence>
<comment type="caution">
    <text evidence="3">The sequence shown here is derived from an EMBL/GenBank/DDBJ whole genome shotgun (WGS) entry which is preliminary data.</text>
</comment>
<dbReference type="InterPro" id="IPR008949">
    <property type="entry name" value="Isoprenoid_synthase_dom_sf"/>
</dbReference>
<protein>
    <submittedName>
        <fullName evidence="3">Phytoene synthase</fullName>
    </submittedName>
</protein>
<sequence length="317" mass="34237">MSVEHARETGRRTGARTAHDRSVRLYDATAARTSALVLGAYSTSFGWGARLLGRRAHRDIEAVYGLVRLADEVVDTFGGPGAAAELDELEAQTVRALRTGYSTNLVVHAFARTARRVGITTVETEPFFASMRADLTVAAHDRASFEQYVYGSAEVVGLMCVRVFLNAERVPGEPVRQPDDEQVAGARALGAAFQKINFLRDLGVDAGELGRAYFPGSTPGRLTDDERDAALAEIGRDVEVARAALPRLPGRSRYAVAATLALYDRLLADLAAQPTEHLLAARVRVPGPVKVRVVAGAVARQWWDRRRGASGRSGRSA</sequence>
<gene>
    <name evidence="3" type="ORF">CBZ_06750</name>
</gene>
<dbReference type="AlphaFoldDB" id="A0A402DNC5"/>
<dbReference type="PROSITE" id="PS01045">
    <property type="entry name" value="SQUALEN_PHYTOEN_SYN_2"/>
    <property type="match status" value="1"/>
</dbReference>
<dbReference type="SUPFAM" id="SSF48576">
    <property type="entry name" value="Terpenoid synthases"/>
    <property type="match status" value="1"/>
</dbReference>
<evidence type="ECO:0000313" key="3">
    <source>
        <dbReference type="EMBL" id="GCE75619.1"/>
    </source>
</evidence>
<dbReference type="OrthoDB" id="9807580at2"/>
<dbReference type="Gene3D" id="1.10.600.10">
    <property type="entry name" value="Farnesyl Diphosphate Synthase"/>
    <property type="match status" value="1"/>
</dbReference>
<evidence type="ECO:0000256" key="1">
    <source>
        <dbReference type="ARBA" id="ARBA00004684"/>
    </source>
</evidence>
<evidence type="ECO:0000313" key="4">
    <source>
        <dbReference type="Proteomes" id="UP000289954"/>
    </source>
</evidence>
<dbReference type="SFLD" id="SFLDG01018">
    <property type="entry name" value="Squalene/Phytoene_Synthase_Lik"/>
    <property type="match status" value="1"/>
</dbReference>
<name>A0A402DNC5_9CELL</name>
<dbReference type="GO" id="GO:0016765">
    <property type="term" value="F:transferase activity, transferring alkyl or aryl (other than methyl) groups"/>
    <property type="evidence" value="ECO:0007669"/>
    <property type="project" value="InterPro"/>
</dbReference>
<dbReference type="SFLD" id="SFLDS00005">
    <property type="entry name" value="Isoprenoid_Synthase_Type_I"/>
    <property type="match status" value="1"/>
</dbReference>